<keyword evidence="2" id="KW-1185">Reference proteome</keyword>
<evidence type="ECO:0000313" key="1">
    <source>
        <dbReference type="EMBL" id="SDE00108.1"/>
    </source>
</evidence>
<reference evidence="2" key="1">
    <citation type="submission" date="2016-10" db="EMBL/GenBank/DDBJ databases">
        <authorList>
            <person name="Varghese N."/>
            <person name="Submissions S."/>
        </authorList>
    </citation>
    <scope>NUCLEOTIDE SEQUENCE [LARGE SCALE GENOMIC DNA]</scope>
    <source>
        <strain evidence="2">IBRC-M 10403</strain>
    </source>
</reference>
<protein>
    <submittedName>
        <fullName evidence="1">Uncharacterized protein</fullName>
    </submittedName>
</protein>
<dbReference type="AlphaFoldDB" id="A0A1G6ZBV6"/>
<name>A0A1G6ZBV6_9PSEU</name>
<evidence type="ECO:0000313" key="2">
    <source>
        <dbReference type="Proteomes" id="UP000199501"/>
    </source>
</evidence>
<organism evidence="1 2">
    <name type="scientific">Actinokineospora iranica</name>
    <dbReference type="NCBI Taxonomy" id="1271860"/>
    <lineage>
        <taxon>Bacteria</taxon>
        <taxon>Bacillati</taxon>
        <taxon>Actinomycetota</taxon>
        <taxon>Actinomycetes</taxon>
        <taxon>Pseudonocardiales</taxon>
        <taxon>Pseudonocardiaceae</taxon>
        <taxon>Actinokineospora</taxon>
    </lineage>
</organism>
<sequence>MMTVLAAAYDDDVVTSLLACLAHTLGWLI</sequence>
<gene>
    <name evidence="1" type="ORF">SAMN05216174_1289</name>
</gene>
<dbReference type="Proteomes" id="UP000199501">
    <property type="component" value="Unassembled WGS sequence"/>
</dbReference>
<accession>A0A1G6ZBV6</accession>
<dbReference type="EMBL" id="FMZZ01000028">
    <property type="protein sequence ID" value="SDE00108.1"/>
    <property type="molecule type" value="Genomic_DNA"/>
</dbReference>
<proteinExistence type="predicted"/>